<dbReference type="InterPro" id="IPR009875">
    <property type="entry name" value="PilZ_domain"/>
</dbReference>
<dbReference type="RefSeq" id="WP_074691299.1">
    <property type="nucleotide sequence ID" value="NZ_BSRA01000002.1"/>
</dbReference>
<proteinExistence type="predicted"/>
<evidence type="ECO:0000313" key="6">
    <source>
        <dbReference type="Proteomes" id="UP000182589"/>
    </source>
</evidence>
<dbReference type="CDD" id="cd01948">
    <property type="entry name" value="EAL"/>
    <property type="match status" value="1"/>
</dbReference>
<dbReference type="PANTHER" id="PTHR44757">
    <property type="entry name" value="DIGUANYLATE CYCLASE DGCP"/>
    <property type="match status" value="1"/>
</dbReference>
<dbReference type="SMART" id="SM00267">
    <property type="entry name" value="GGDEF"/>
    <property type="match status" value="1"/>
</dbReference>
<dbReference type="FunFam" id="3.20.20.450:FF:000001">
    <property type="entry name" value="Cyclic di-GMP phosphodiesterase yahA"/>
    <property type="match status" value="1"/>
</dbReference>
<dbReference type="Gene3D" id="3.20.20.450">
    <property type="entry name" value="EAL domain"/>
    <property type="match status" value="1"/>
</dbReference>
<dbReference type="EMBL" id="BSRA01000002">
    <property type="protein sequence ID" value="GLV12646.1"/>
    <property type="molecule type" value="Genomic_DNA"/>
</dbReference>
<evidence type="ECO:0000259" key="1">
    <source>
        <dbReference type="PROSITE" id="PS50112"/>
    </source>
</evidence>
<reference evidence="4" key="3">
    <citation type="submission" date="2023-02" db="EMBL/GenBank/DDBJ databases">
        <title>Proposal of a novel subspecies: Alicyclobacillus hesperidum subspecies aegle.</title>
        <authorList>
            <person name="Goto K."/>
            <person name="Fujii T."/>
            <person name="Yasui K."/>
            <person name="Mochida K."/>
            <person name="Kato-Tanaka Y."/>
            <person name="Morohoshi S."/>
            <person name="An S.Y."/>
            <person name="Kasai H."/>
            <person name="Yokota A."/>
        </authorList>
    </citation>
    <scope>NUCLEOTIDE SEQUENCE</scope>
    <source>
        <strain evidence="4">DSM 12766</strain>
    </source>
</reference>
<accession>A0A1H2QI32</accession>
<dbReference type="InterPro" id="IPR001633">
    <property type="entry name" value="EAL_dom"/>
</dbReference>
<dbReference type="InterPro" id="IPR000014">
    <property type="entry name" value="PAS"/>
</dbReference>
<dbReference type="Pfam" id="PF08448">
    <property type="entry name" value="PAS_4"/>
    <property type="match status" value="2"/>
</dbReference>
<evidence type="ECO:0000259" key="3">
    <source>
        <dbReference type="PROSITE" id="PS50887"/>
    </source>
</evidence>
<dbReference type="GO" id="GO:0035438">
    <property type="term" value="F:cyclic-di-GMP binding"/>
    <property type="evidence" value="ECO:0007669"/>
    <property type="project" value="InterPro"/>
</dbReference>
<dbReference type="PROSITE" id="PS50112">
    <property type="entry name" value="PAS"/>
    <property type="match status" value="1"/>
</dbReference>
<dbReference type="InterPro" id="IPR013656">
    <property type="entry name" value="PAS_4"/>
</dbReference>
<dbReference type="AlphaFoldDB" id="A0A1H2QI32"/>
<dbReference type="SUPFAM" id="SSF55785">
    <property type="entry name" value="PYP-like sensor domain (PAS domain)"/>
    <property type="match status" value="3"/>
</dbReference>
<reference evidence="6" key="2">
    <citation type="submission" date="2016-10" db="EMBL/GenBank/DDBJ databases">
        <authorList>
            <person name="Varghese N."/>
        </authorList>
    </citation>
    <scope>NUCLEOTIDE SEQUENCE [LARGE SCALE GENOMIC DNA]</scope>
    <source>
        <strain evidence="6">DSM 12489</strain>
    </source>
</reference>
<dbReference type="NCBIfam" id="TIGR00229">
    <property type="entry name" value="sensory_box"/>
    <property type="match status" value="2"/>
</dbReference>
<dbReference type="InterPro" id="IPR043128">
    <property type="entry name" value="Rev_trsase/Diguanyl_cyclase"/>
</dbReference>
<evidence type="ECO:0000313" key="5">
    <source>
        <dbReference type="EMBL" id="SDW06314.1"/>
    </source>
</evidence>
<feature type="domain" description="EAL" evidence="2">
    <location>
        <begin position="560"/>
        <end position="814"/>
    </location>
</feature>
<dbReference type="Pfam" id="PF00563">
    <property type="entry name" value="EAL"/>
    <property type="match status" value="1"/>
</dbReference>
<dbReference type="PROSITE" id="PS50883">
    <property type="entry name" value="EAL"/>
    <property type="match status" value="1"/>
</dbReference>
<organism evidence="5 6">
    <name type="scientific">Alicyclobacillus hesperidum</name>
    <dbReference type="NCBI Taxonomy" id="89784"/>
    <lineage>
        <taxon>Bacteria</taxon>
        <taxon>Bacillati</taxon>
        <taxon>Bacillota</taxon>
        <taxon>Bacilli</taxon>
        <taxon>Bacillales</taxon>
        <taxon>Alicyclobacillaceae</taxon>
        <taxon>Alicyclobacillus</taxon>
    </lineage>
</organism>
<dbReference type="EMBL" id="FNOJ01000001">
    <property type="protein sequence ID" value="SDW06314.1"/>
    <property type="molecule type" value="Genomic_DNA"/>
</dbReference>
<dbReference type="SUPFAM" id="SSF55073">
    <property type="entry name" value="Nucleotide cyclase"/>
    <property type="match status" value="1"/>
</dbReference>
<name>A0A1H2QI32_9BACL</name>
<dbReference type="InterPro" id="IPR000160">
    <property type="entry name" value="GGDEF_dom"/>
</dbReference>
<dbReference type="InterPro" id="IPR029787">
    <property type="entry name" value="Nucleotide_cyclase"/>
</dbReference>
<dbReference type="Gene3D" id="3.30.70.270">
    <property type="match status" value="1"/>
</dbReference>
<sequence>MMKYSWFKGKAERNGGEWNVPMLGPWQYKLKENKVYCSPEMDQIYGLQTHGKPTRPDRFIEAIVPEDRDLVLQCWRMLCSGKRVGRSFTYRIQVGSQIKFVQYTASCTYDDHGRMSGLEGTVRDVTTLLDTPMTRLFLAHDRKLLNQPQAAVALDHDLGIVHINQWTEQLLGWSEDELLFQHVPYLPTSMESATHELYQTIVKTGGTIWLDTIRLHKDGSLRKVSVALGPLYDENGLVKGLLAMYTPVSGVSDSMERSLACEARLRPFIEHATDVFLLLDRQYQVIYANAAVQEVLGMEPSETRQLSAPLLVHPADRKEFEVACQRVGDSLTEPLNMELRFQHRSGEYRHCLASLFTWISPGAQSHVVIRFRDVTETQSVRQQIEFLERHDELTGLLNRKAFFHESTVWISQSDPSHPLTVMVLRVQQFDRIIENLGHAVGDFVIRLAAERIRVRLPKDNICARIGDHEFAIMVRQQERGTQTMLALANDLLRAFEEPFASAGHTIYLAADIGMSFCPNDGDDIATLVQRAGVALHRANGASENSVQTYSTQLHTDTYKQFVLANDLRDALANDAFLLYYQPRVDAQSGRIVAAEALIRWEHPVWGLVSPVEFIPIAEETGYIVDLGYWVIRTACQQLRAWQNKGYPPIKISVNVAVKQFQAKDVVQTVLSILDEWGIPTSAIEFEITETSVMPNDPTVIDTIQTFRKAGIAIYFDDFGTGYSSLSWLNQFQLDGLKLDKSFIDHLPNAWAPSQIVKSVIQLAHQLGLTVVAEGVENVDQLTFLQSERCDQVQGYLYSKPVPATAFEHLLAQPSIRPASADTVERAAQNRRRYVRVSFDEPLVGEVTLASIAGKPLSLGYTQVSIVDAGAGGISFLSTLRFPPDRRELRLRFRYSLAEVNIEVEGYVVWTHELQNGVFQYGAEFDIDASTRARLQELLHRHQTFTHTTRERKLEAGMQSFFG</sequence>
<dbReference type="Proteomes" id="UP000182589">
    <property type="component" value="Unassembled WGS sequence"/>
</dbReference>
<keyword evidence="6" id="KW-1185">Reference proteome</keyword>
<dbReference type="Proteomes" id="UP001157137">
    <property type="component" value="Unassembled WGS sequence"/>
</dbReference>
<dbReference type="Pfam" id="PF07238">
    <property type="entry name" value="PilZ"/>
    <property type="match status" value="1"/>
</dbReference>
<dbReference type="SMART" id="SM00052">
    <property type="entry name" value="EAL"/>
    <property type="match status" value="1"/>
</dbReference>
<gene>
    <name evidence="4" type="ORF">Heshes_03300</name>
    <name evidence="5" type="ORF">SAMN04489725_101255</name>
</gene>
<feature type="domain" description="GGDEF" evidence="3">
    <location>
        <begin position="417"/>
        <end position="551"/>
    </location>
</feature>
<dbReference type="PROSITE" id="PS50887">
    <property type="entry name" value="GGDEF"/>
    <property type="match status" value="1"/>
</dbReference>
<dbReference type="Pfam" id="PF00990">
    <property type="entry name" value="GGDEF"/>
    <property type="match status" value="1"/>
</dbReference>
<dbReference type="CDD" id="cd01949">
    <property type="entry name" value="GGDEF"/>
    <property type="match status" value="1"/>
</dbReference>
<dbReference type="InterPro" id="IPR052155">
    <property type="entry name" value="Biofilm_reg_signaling"/>
</dbReference>
<dbReference type="Gene3D" id="3.30.450.20">
    <property type="entry name" value="PAS domain"/>
    <property type="match status" value="3"/>
</dbReference>
<dbReference type="SMART" id="SM00086">
    <property type="entry name" value="PAC"/>
    <property type="match status" value="3"/>
</dbReference>
<dbReference type="InterPro" id="IPR035965">
    <property type="entry name" value="PAS-like_dom_sf"/>
</dbReference>
<dbReference type="NCBIfam" id="TIGR00254">
    <property type="entry name" value="GGDEF"/>
    <property type="match status" value="1"/>
</dbReference>
<dbReference type="PANTHER" id="PTHR44757:SF2">
    <property type="entry name" value="BIOFILM ARCHITECTURE MAINTENANCE PROTEIN MBAA"/>
    <property type="match status" value="1"/>
</dbReference>
<feature type="domain" description="PAS" evidence="1">
    <location>
        <begin position="261"/>
        <end position="321"/>
    </location>
</feature>
<dbReference type="CDD" id="cd00130">
    <property type="entry name" value="PAS"/>
    <property type="match status" value="2"/>
</dbReference>
<reference evidence="5" key="1">
    <citation type="submission" date="2016-10" db="EMBL/GenBank/DDBJ databases">
        <authorList>
            <person name="de Groot N.N."/>
        </authorList>
    </citation>
    <scope>NUCLEOTIDE SEQUENCE [LARGE SCALE GENOMIC DNA]</scope>
    <source>
        <strain evidence="5">DSM 12489</strain>
    </source>
</reference>
<dbReference type="STRING" id="89784.SAMN04489725_101255"/>
<evidence type="ECO:0000313" key="4">
    <source>
        <dbReference type="EMBL" id="GLV12646.1"/>
    </source>
</evidence>
<dbReference type="InterPro" id="IPR001610">
    <property type="entry name" value="PAC"/>
</dbReference>
<dbReference type="Pfam" id="PF08447">
    <property type="entry name" value="PAS_3"/>
    <property type="match status" value="1"/>
</dbReference>
<evidence type="ECO:0000259" key="2">
    <source>
        <dbReference type="PROSITE" id="PS50883"/>
    </source>
</evidence>
<dbReference type="SUPFAM" id="SSF141868">
    <property type="entry name" value="EAL domain-like"/>
    <property type="match status" value="1"/>
</dbReference>
<dbReference type="InterPro" id="IPR013655">
    <property type="entry name" value="PAS_fold_3"/>
</dbReference>
<dbReference type="SMART" id="SM00091">
    <property type="entry name" value="PAS"/>
    <property type="match status" value="2"/>
</dbReference>
<protein>
    <submittedName>
        <fullName evidence="5">PAS domain S-box-containing protein/diguanylate cyclase (GGDEF) domain-containing protein</fullName>
    </submittedName>
</protein>
<dbReference type="InterPro" id="IPR035919">
    <property type="entry name" value="EAL_sf"/>
</dbReference>